<dbReference type="InterPro" id="IPR005119">
    <property type="entry name" value="LysR_subst-bd"/>
</dbReference>
<dbReference type="PRINTS" id="PR00039">
    <property type="entry name" value="HTHLYSR"/>
</dbReference>
<dbReference type="GO" id="GO:0032993">
    <property type="term" value="C:protein-DNA complex"/>
    <property type="evidence" value="ECO:0007669"/>
    <property type="project" value="TreeGrafter"/>
</dbReference>
<evidence type="ECO:0000313" key="6">
    <source>
        <dbReference type="EMBL" id="EFA44210.1"/>
    </source>
</evidence>
<dbReference type="FunFam" id="1.10.10.10:FF:000001">
    <property type="entry name" value="LysR family transcriptional regulator"/>
    <property type="match status" value="1"/>
</dbReference>
<dbReference type="eggNOG" id="COG0583">
    <property type="taxonomic scope" value="Bacteria"/>
</dbReference>
<evidence type="ECO:0000313" key="7">
    <source>
        <dbReference type="Proteomes" id="UP000003160"/>
    </source>
</evidence>
<sequence length="306" mass="34845">MTVVTMELRQIRYFLKLAELLNFSEASKALFITQSTLSQQIRQLEQEFDTVLFDRNSHGVSLTEAGMQLRRYARCVVNEADACVQKMEDLKNMLAGELNIGVTFSFSPLLTETVLEFMKRYPNVRLNVYYKTMGELMDMLQQREVDFVLAFKPTVMNDKIESHVLFGNRLSVVVSDTHPLAKRKSITTDDLMMYDLALPARGLQARNTFDETIGMAGHPKVRIELNDVSILLKLVRQSKLITVLAEASIHDEDGLVAIPIQIANDGMEGCIHQLRQAYVKNSAREFYRLLSQSRAILKYSSLVNLL</sequence>
<protein>
    <submittedName>
        <fullName evidence="6">Cyn operon transcriptional activator CynR</fullName>
    </submittedName>
</protein>
<reference evidence="6 7" key="1">
    <citation type="submission" date="2009-10" db="EMBL/GenBank/DDBJ databases">
        <authorList>
            <person name="Qin X."/>
            <person name="Bachman B."/>
            <person name="Battles P."/>
            <person name="Bell A."/>
            <person name="Bess C."/>
            <person name="Bickham C."/>
            <person name="Chaboub L."/>
            <person name="Chen D."/>
            <person name="Coyle M."/>
            <person name="Deiros D.R."/>
            <person name="Dinh H."/>
            <person name="Forbes L."/>
            <person name="Fowler G."/>
            <person name="Francisco L."/>
            <person name="Fu Q."/>
            <person name="Gubbala S."/>
            <person name="Hale W."/>
            <person name="Han Y."/>
            <person name="Hemphill L."/>
            <person name="Highlander S.K."/>
            <person name="Hirani K."/>
            <person name="Hogues M."/>
            <person name="Jackson L."/>
            <person name="Jakkamsetti A."/>
            <person name="Javaid M."/>
            <person name="Jiang H."/>
            <person name="Korchina V."/>
            <person name="Kovar C."/>
            <person name="Lara F."/>
            <person name="Lee S."/>
            <person name="Mata R."/>
            <person name="Mathew T."/>
            <person name="Moen C."/>
            <person name="Morales K."/>
            <person name="Munidasa M."/>
            <person name="Nazareth L."/>
            <person name="Ngo R."/>
            <person name="Nguyen L."/>
            <person name="Okwuonu G."/>
            <person name="Ongeri F."/>
            <person name="Patil S."/>
            <person name="Petrosino J."/>
            <person name="Pham C."/>
            <person name="Pham P."/>
            <person name="Pu L.-L."/>
            <person name="Puazo M."/>
            <person name="Raj R."/>
            <person name="Reid J."/>
            <person name="Rouhana J."/>
            <person name="Saada N."/>
            <person name="Shang Y."/>
            <person name="Simmons D."/>
            <person name="Thornton R."/>
            <person name="Warren J."/>
            <person name="Weissenberger G."/>
            <person name="Zhang J."/>
            <person name="Zhang L."/>
            <person name="Zhou C."/>
            <person name="Zhu D."/>
            <person name="Muzny D."/>
            <person name="Worley K."/>
            <person name="Gibbs R."/>
        </authorList>
    </citation>
    <scope>NUCLEOTIDE SEQUENCE [LARGE SCALE GENOMIC DNA]</scope>
    <source>
        <strain evidence="6 7">DSM 17361</strain>
    </source>
</reference>
<dbReference type="AlphaFoldDB" id="D1PWM9"/>
<dbReference type="PANTHER" id="PTHR30346">
    <property type="entry name" value="TRANSCRIPTIONAL DUAL REGULATOR HCAR-RELATED"/>
    <property type="match status" value="1"/>
</dbReference>
<dbReference type="GO" id="GO:0003700">
    <property type="term" value="F:DNA-binding transcription factor activity"/>
    <property type="evidence" value="ECO:0007669"/>
    <property type="project" value="InterPro"/>
</dbReference>
<comment type="similarity">
    <text evidence="1">Belongs to the LysR transcriptional regulatory family.</text>
</comment>
<dbReference type="SUPFAM" id="SSF53850">
    <property type="entry name" value="Periplasmic binding protein-like II"/>
    <property type="match status" value="1"/>
</dbReference>
<organism evidence="6 7">
    <name type="scientific">Hallella bergensis DSM 17361</name>
    <dbReference type="NCBI Taxonomy" id="585502"/>
    <lineage>
        <taxon>Bacteria</taxon>
        <taxon>Pseudomonadati</taxon>
        <taxon>Bacteroidota</taxon>
        <taxon>Bacteroidia</taxon>
        <taxon>Bacteroidales</taxon>
        <taxon>Prevotellaceae</taxon>
        <taxon>Hallella</taxon>
    </lineage>
</organism>
<dbReference type="PANTHER" id="PTHR30346:SF28">
    <property type="entry name" value="HTH-TYPE TRANSCRIPTIONAL REGULATOR CYNR"/>
    <property type="match status" value="1"/>
</dbReference>
<gene>
    <name evidence="6" type="primary">cynR</name>
    <name evidence="6" type="ORF">HMPREF0645_1364</name>
</gene>
<accession>D1PWM9</accession>
<dbReference type="GO" id="GO:0003677">
    <property type="term" value="F:DNA binding"/>
    <property type="evidence" value="ECO:0007669"/>
    <property type="project" value="UniProtKB-KW"/>
</dbReference>
<dbReference type="Pfam" id="PF00126">
    <property type="entry name" value="HTH_1"/>
    <property type="match status" value="1"/>
</dbReference>
<proteinExistence type="inferred from homology"/>
<dbReference type="HOGENOM" id="CLU_039613_6_2_10"/>
<dbReference type="Pfam" id="PF03466">
    <property type="entry name" value="LysR_substrate"/>
    <property type="match status" value="1"/>
</dbReference>
<keyword evidence="3" id="KW-0238">DNA-binding</keyword>
<name>D1PWM9_9BACT</name>
<dbReference type="InterPro" id="IPR036388">
    <property type="entry name" value="WH-like_DNA-bd_sf"/>
</dbReference>
<keyword evidence="2" id="KW-0805">Transcription regulation</keyword>
<evidence type="ECO:0000256" key="3">
    <source>
        <dbReference type="ARBA" id="ARBA00023125"/>
    </source>
</evidence>
<dbReference type="Gene3D" id="3.40.190.290">
    <property type="match status" value="1"/>
</dbReference>
<comment type="caution">
    <text evidence="6">The sequence shown here is derived from an EMBL/GenBank/DDBJ whole genome shotgun (WGS) entry which is preliminary data.</text>
</comment>
<evidence type="ECO:0000256" key="2">
    <source>
        <dbReference type="ARBA" id="ARBA00023015"/>
    </source>
</evidence>
<dbReference type="InterPro" id="IPR036390">
    <property type="entry name" value="WH_DNA-bd_sf"/>
</dbReference>
<dbReference type="InterPro" id="IPR000847">
    <property type="entry name" value="LysR_HTH_N"/>
</dbReference>
<dbReference type="EMBL" id="ACKS01000058">
    <property type="protein sequence ID" value="EFA44210.1"/>
    <property type="molecule type" value="Genomic_DNA"/>
</dbReference>
<evidence type="ECO:0000256" key="1">
    <source>
        <dbReference type="ARBA" id="ARBA00009437"/>
    </source>
</evidence>
<dbReference type="PROSITE" id="PS50931">
    <property type="entry name" value="HTH_LYSR"/>
    <property type="match status" value="1"/>
</dbReference>
<keyword evidence="7" id="KW-1185">Reference proteome</keyword>
<dbReference type="SUPFAM" id="SSF46785">
    <property type="entry name" value="Winged helix' DNA-binding domain"/>
    <property type="match status" value="1"/>
</dbReference>
<dbReference type="Proteomes" id="UP000003160">
    <property type="component" value="Unassembled WGS sequence"/>
</dbReference>
<keyword evidence="4" id="KW-0804">Transcription</keyword>
<evidence type="ECO:0000259" key="5">
    <source>
        <dbReference type="PROSITE" id="PS50931"/>
    </source>
</evidence>
<evidence type="ECO:0000256" key="4">
    <source>
        <dbReference type="ARBA" id="ARBA00023163"/>
    </source>
</evidence>
<feature type="domain" description="HTH lysR-type" evidence="5">
    <location>
        <begin position="6"/>
        <end position="63"/>
    </location>
</feature>
<dbReference type="Gene3D" id="1.10.10.10">
    <property type="entry name" value="Winged helix-like DNA-binding domain superfamily/Winged helix DNA-binding domain"/>
    <property type="match status" value="1"/>
</dbReference>